<dbReference type="SMART" id="SM00863">
    <property type="entry name" value="tRNA_SAD"/>
    <property type="match status" value="1"/>
</dbReference>
<dbReference type="GO" id="GO:0005524">
    <property type="term" value="F:ATP binding"/>
    <property type="evidence" value="ECO:0007669"/>
    <property type="project" value="UniProtKB-KW"/>
</dbReference>
<dbReference type="InterPro" id="IPR014729">
    <property type="entry name" value="Rossmann-like_a/b/a_fold"/>
</dbReference>
<dbReference type="VEuPathDB" id="FungiDB:ASPBRDRAFT_59625"/>
<dbReference type="Gene3D" id="2.40.30.130">
    <property type="match status" value="1"/>
</dbReference>
<comment type="similarity">
    <text evidence="3">Belongs to the class-II aminoacyl-tRNA synthetase family. Alax-L subfamily.</text>
</comment>
<gene>
    <name evidence="8" type="ORF">ASPBRDRAFT_59625</name>
</gene>
<dbReference type="InterPro" id="IPR048268">
    <property type="entry name" value="Arginosuc_syn_C"/>
</dbReference>
<organism evidence="8 9">
    <name type="scientific">Aspergillus brasiliensis (strain CBS 101740 / IMI 381727 / IBT 21946)</name>
    <dbReference type="NCBI Taxonomy" id="767769"/>
    <lineage>
        <taxon>Eukaryota</taxon>
        <taxon>Fungi</taxon>
        <taxon>Dikarya</taxon>
        <taxon>Ascomycota</taxon>
        <taxon>Pezizomycotina</taxon>
        <taxon>Eurotiomycetes</taxon>
        <taxon>Eurotiomycetidae</taxon>
        <taxon>Eurotiales</taxon>
        <taxon>Aspergillaceae</taxon>
        <taxon>Aspergillus</taxon>
        <taxon>Aspergillus subgen. Circumdati</taxon>
    </lineage>
</organism>
<dbReference type="GO" id="GO:0003676">
    <property type="term" value="F:nucleic acid binding"/>
    <property type="evidence" value="ECO:0007669"/>
    <property type="project" value="InterPro"/>
</dbReference>
<evidence type="ECO:0000256" key="3">
    <source>
        <dbReference type="ARBA" id="ARBA00008429"/>
    </source>
</evidence>
<keyword evidence="6" id="KW-0067">ATP-binding</keyword>
<dbReference type="STRING" id="767769.A0A1L9U4B2"/>
<dbReference type="Gene3D" id="3.40.50.620">
    <property type="entry name" value="HUPs"/>
    <property type="match status" value="1"/>
</dbReference>
<dbReference type="InterPro" id="IPR024074">
    <property type="entry name" value="AS_cat/multimer_dom_body"/>
</dbReference>
<name>A0A1L9U4B2_ASPBC</name>
<evidence type="ECO:0000256" key="5">
    <source>
        <dbReference type="ARBA" id="ARBA00022741"/>
    </source>
</evidence>
<dbReference type="Gene3D" id="3.30.980.10">
    <property type="entry name" value="Threonyl-trna Synthetase, Chain A, domain 2"/>
    <property type="match status" value="1"/>
</dbReference>
<dbReference type="Pfam" id="PF20979">
    <property type="entry name" value="Arginosuc_syn_C"/>
    <property type="match status" value="1"/>
</dbReference>
<dbReference type="RefSeq" id="XP_067473764.1">
    <property type="nucleotide sequence ID" value="XM_067628084.1"/>
</dbReference>
<dbReference type="Pfam" id="PF00764">
    <property type="entry name" value="Arginosuc_synth"/>
    <property type="match status" value="1"/>
</dbReference>
<dbReference type="EMBL" id="KV878698">
    <property type="protein sequence ID" value="OJJ66514.1"/>
    <property type="molecule type" value="Genomic_DNA"/>
</dbReference>
<evidence type="ECO:0000259" key="7">
    <source>
        <dbReference type="PROSITE" id="PS50860"/>
    </source>
</evidence>
<proteinExistence type="inferred from homology"/>
<protein>
    <recommendedName>
        <fullName evidence="7">Alanyl-transfer RNA synthetases family profile domain-containing protein</fullName>
    </recommendedName>
</protein>
<evidence type="ECO:0000313" key="9">
    <source>
        <dbReference type="Proteomes" id="UP000184499"/>
    </source>
</evidence>
<dbReference type="Gene3D" id="3.90.1260.10">
    <property type="entry name" value="Argininosuccinate synthetase, chain A, domain 2"/>
    <property type="match status" value="1"/>
</dbReference>
<dbReference type="NCBIfam" id="NF038212">
    <property type="entry name" value="argG_rel"/>
    <property type="match status" value="1"/>
</dbReference>
<evidence type="ECO:0000256" key="2">
    <source>
        <dbReference type="ARBA" id="ARBA00004496"/>
    </source>
</evidence>
<keyword evidence="5" id="KW-0547">Nucleotide-binding</keyword>
<evidence type="ECO:0000313" key="8">
    <source>
        <dbReference type="EMBL" id="OJJ66514.1"/>
    </source>
</evidence>
<accession>A0A1L9U4B2</accession>
<keyword evidence="9" id="KW-1185">Reference proteome</keyword>
<dbReference type="PANTHER" id="PTHR43462:SF2">
    <property type="entry name" value="THREONYL AND ALANYL TRNA SYNTHETASE SECOND ADDITIONAL DOMAIN-CONTAINING PROTEIN"/>
    <property type="match status" value="1"/>
</dbReference>
<comment type="cofactor">
    <cofactor evidence="1">
        <name>Zn(2+)</name>
        <dbReference type="ChEBI" id="CHEBI:29105"/>
    </cofactor>
</comment>
<dbReference type="GO" id="GO:0006419">
    <property type="term" value="P:alanyl-tRNA aminoacylation"/>
    <property type="evidence" value="ECO:0007669"/>
    <property type="project" value="InterPro"/>
</dbReference>
<sequence>MTVQTNGHHGGATDAVAAQAALVRSQQERRPIESFGHLADFDKKDAPVVTMFSGGLDSTYLLLKLQQLGYTNVHAVAIDVGAPVDEAGLTKHAAHFGATFKCLDGRELFVKEGVMPAIRAHATYMRMFPISSSLTRPVIARLITDYANSVNAGLLLHTANLSQNSLPRLNNCIRLYGFSGKFGSPYVHSVTSREKKASELSAAGLTIMAERKLSGDENLWCREFEDGPLGDPEGFCIPEEAYEWTRRRGDYAPEKLTLSFENGNLSSINGDELPLIDAIALLNKEVGKFGLGRFVGLEFLSTDDKALEIREAPAAAIIMDALRHLELATLETDTLELKQQLEQKWIREAIAGRWGHRCHTMCDAAIVAALDGRASSPRLYSTHRNISRSSPITMAESTKLVYQQDGQLLLHGAKILSIIPVSSLPEADQALAKDSAEIEHAVVTDSTIFHVQGGGQPSDTGTMTTDVAPKAESIFEVKSVRQPAQGNQILHLGRFVPVGTTQFDSGEEVQQRVDAEKRNLHSRLHTAGHVMSLAIHALCREGVLPPVKESKASHYPGSASVSFEGTLEGKHKELIQAKTDEFVRSASPVRIHWWSMEELKEKCYVAEGFALPEGETLGRVVEMEGLGSYPCGGTHVTDCSLVGKIEVKKISRSKGVSRVSYTVA</sequence>
<dbReference type="InterPro" id="IPR009000">
    <property type="entry name" value="Transl_B-barrel_sf"/>
</dbReference>
<dbReference type="InterPro" id="IPR018165">
    <property type="entry name" value="Ala-tRNA-synth_IIc_core"/>
</dbReference>
<reference evidence="9" key="1">
    <citation type="journal article" date="2017" name="Genome Biol.">
        <title>Comparative genomics reveals high biological diversity and specific adaptations in the industrially and medically important fungal genus Aspergillus.</title>
        <authorList>
            <person name="de Vries R.P."/>
            <person name="Riley R."/>
            <person name="Wiebenga A."/>
            <person name="Aguilar-Osorio G."/>
            <person name="Amillis S."/>
            <person name="Uchima C.A."/>
            <person name="Anderluh G."/>
            <person name="Asadollahi M."/>
            <person name="Askin M."/>
            <person name="Barry K."/>
            <person name="Battaglia E."/>
            <person name="Bayram O."/>
            <person name="Benocci T."/>
            <person name="Braus-Stromeyer S.A."/>
            <person name="Caldana C."/>
            <person name="Canovas D."/>
            <person name="Cerqueira G.C."/>
            <person name="Chen F."/>
            <person name="Chen W."/>
            <person name="Choi C."/>
            <person name="Clum A."/>
            <person name="Dos Santos R.A."/>
            <person name="Damasio A.R."/>
            <person name="Diallinas G."/>
            <person name="Emri T."/>
            <person name="Fekete E."/>
            <person name="Flipphi M."/>
            <person name="Freyberg S."/>
            <person name="Gallo A."/>
            <person name="Gournas C."/>
            <person name="Habgood R."/>
            <person name="Hainaut M."/>
            <person name="Harispe M.L."/>
            <person name="Henrissat B."/>
            <person name="Hilden K.S."/>
            <person name="Hope R."/>
            <person name="Hossain A."/>
            <person name="Karabika E."/>
            <person name="Karaffa L."/>
            <person name="Karanyi Z."/>
            <person name="Krasevec N."/>
            <person name="Kuo A."/>
            <person name="Kusch H."/>
            <person name="LaButti K."/>
            <person name="Lagendijk E.L."/>
            <person name="Lapidus A."/>
            <person name="Levasseur A."/>
            <person name="Lindquist E."/>
            <person name="Lipzen A."/>
            <person name="Logrieco A.F."/>
            <person name="MacCabe A."/>
            <person name="Maekelae M.R."/>
            <person name="Malavazi I."/>
            <person name="Melin P."/>
            <person name="Meyer V."/>
            <person name="Mielnichuk N."/>
            <person name="Miskei M."/>
            <person name="Molnar A.P."/>
            <person name="Mule G."/>
            <person name="Ngan C.Y."/>
            <person name="Orejas M."/>
            <person name="Orosz E."/>
            <person name="Ouedraogo J.P."/>
            <person name="Overkamp K.M."/>
            <person name="Park H.-S."/>
            <person name="Perrone G."/>
            <person name="Piumi F."/>
            <person name="Punt P.J."/>
            <person name="Ram A.F."/>
            <person name="Ramon A."/>
            <person name="Rauscher S."/>
            <person name="Record E."/>
            <person name="Riano-Pachon D.M."/>
            <person name="Robert V."/>
            <person name="Roehrig J."/>
            <person name="Ruller R."/>
            <person name="Salamov A."/>
            <person name="Salih N.S."/>
            <person name="Samson R.A."/>
            <person name="Sandor E."/>
            <person name="Sanguinetti M."/>
            <person name="Schuetze T."/>
            <person name="Sepcic K."/>
            <person name="Shelest E."/>
            <person name="Sherlock G."/>
            <person name="Sophianopoulou V."/>
            <person name="Squina F.M."/>
            <person name="Sun H."/>
            <person name="Susca A."/>
            <person name="Todd R.B."/>
            <person name="Tsang A."/>
            <person name="Unkles S.E."/>
            <person name="van de Wiele N."/>
            <person name="van Rossen-Uffink D."/>
            <person name="Oliveira J.V."/>
            <person name="Vesth T.C."/>
            <person name="Visser J."/>
            <person name="Yu J.-H."/>
            <person name="Zhou M."/>
            <person name="Andersen M.R."/>
            <person name="Archer D.B."/>
            <person name="Baker S.E."/>
            <person name="Benoit I."/>
            <person name="Brakhage A.A."/>
            <person name="Braus G.H."/>
            <person name="Fischer R."/>
            <person name="Frisvad J.C."/>
            <person name="Goldman G.H."/>
            <person name="Houbraken J."/>
            <person name="Oakley B."/>
            <person name="Pocsi I."/>
            <person name="Scazzocchio C."/>
            <person name="Seiboth B."/>
            <person name="vanKuyk P.A."/>
            <person name="Wortman J."/>
            <person name="Dyer P.S."/>
            <person name="Grigoriev I.V."/>
        </authorList>
    </citation>
    <scope>NUCLEOTIDE SEQUENCE [LARGE SCALE GENOMIC DNA]</scope>
    <source>
        <strain evidence="9">CBS 101740 / IMI 381727 / IBT 21946</strain>
    </source>
</reference>
<evidence type="ECO:0000256" key="4">
    <source>
        <dbReference type="ARBA" id="ARBA00022598"/>
    </source>
</evidence>
<dbReference type="GeneID" id="93580572"/>
<dbReference type="UniPathway" id="UPA00068">
    <property type="reaction ID" value="UER00113"/>
</dbReference>
<dbReference type="Pfam" id="PF07973">
    <property type="entry name" value="tRNA_SAD"/>
    <property type="match status" value="1"/>
</dbReference>
<comment type="subcellular location">
    <subcellularLocation>
        <location evidence="2">Cytoplasm</location>
    </subcellularLocation>
</comment>
<dbReference type="GO" id="GO:0006526">
    <property type="term" value="P:L-arginine biosynthetic process"/>
    <property type="evidence" value="ECO:0007669"/>
    <property type="project" value="UniProtKB-UniPathway"/>
</dbReference>
<dbReference type="PROSITE" id="PS50860">
    <property type="entry name" value="AA_TRNA_LIGASE_II_ALA"/>
    <property type="match status" value="1"/>
</dbReference>
<dbReference type="PANTHER" id="PTHR43462">
    <property type="entry name" value="ALANYL-TRNA EDITING PROTEIN"/>
    <property type="match status" value="1"/>
</dbReference>
<evidence type="ECO:0000256" key="6">
    <source>
        <dbReference type="ARBA" id="ARBA00022840"/>
    </source>
</evidence>
<dbReference type="GO" id="GO:0005737">
    <property type="term" value="C:cytoplasm"/>
    <property type="evidence" value="ECO:0007669"/>
    <property type="project" value="UniProtKB-SubCell"/>
</dbReference>
<feature type="domain" description="Alanyl-transfer RNA synthetases family profile" evidence="7">
    <location>
        <begin position="397"/>
        <end position="664"/>
    </location>
</feature>
<dbReference type="OrthoDB" id="288942at2759"/>
<dbReference type="InterPro" id="IPR048267">
    <property type="entry name" value="Arginosuc_syn_N"/>
</dbReference>
<dbReference type="SUPFAM" id="SSF55186">
    <property type="entry name" value="ThrRS/AlaRS common domain"/>
    <property type="match status" value="1"/>
</dbReference>
<dbReference type="InterPro" id="IPR018163">
    <property type="entry name" value="Thr/Ala-tRNA-synth_IIc_edit"/>
</dbReference>
<dbReference type="InterPro" id="IPR012947">
    <property type="entry name" value="tRNA_SAD"/>
</dbReference>
<dbReference type="GO" id="GO:0004055">
    <property type="term" value="F:argininosuccinate synthase activity"/>
    <property type="evidence" value="ECO:0007669"/>
    <property type="project" value="InterPro"/>
</dbReference>
<dbReference type="Proteomes" id="UP000184499">
    <property type="component" value="Unassembled WGS sequence"/>
</dbReference>
<dbReference type="SUPFAM" id="SSF69864">
    <property type="entry name" value="Argininosuccinate synthetase, C-terminal domain"/>
    <property type="match status" value="1"/>
</dbReference>
<evidence type="ECO:0000256" key="1">
    <source>
        <dbReference type="ARBA" id="ARBA00001947"/>
    </source>
</evidence>
<dbReference type="SUPFAM" id="SSF50447">
    <property type="entry name" value="Translation proteins"/>
    <property type="match status" value="1"/>
</dbReference>
<dbReference type="AlphaFoldDB" id="A0A1L9U4B2"/>
<keyword evidence="4" id="KW-0436">Ligase</keyword>
<dbReference type="SUPFAM" id="SSF52402">
    <property type="entry name" value="Adenine nucleotide alpha hydrolases-like"/>
    <property type="match status" value="1"/>
</dbReference>
<dbReference type="GO" id="GO:0004813">
    <property type="term" value="F:alanine-tRNA ligase activity"/>
    <property type="evidence" value="ECO:0007669"/>
    <property type="project" value="InterPro"/>
</dbReference>
<dbReference type="OMA" id="CTQHRIG"/>
<dbReference type="InterPro" id="IPR051335">
    <property type="entry name" value="Alanyl-tRNA_Editing_Enzymes"/>
</dbReference>